<dbReference type="GeneID" id="82527315"/>
<gene>
    <name evidence="3" type="ORF">C5O23_13410</name>
</gene>
<keyword evidence="1" id="KW-1133">Transmembrane helix</keyword>
<dbReference type="Gene3D" id="3.55.50.30">
    <property type="match status" value="1"/>
</dbReference>
<reference evidence="4" key="1">
    <citation type="submission" date="2018-02" db="EMBL/GenBank/DDBJ databases">
        <authorList>
            <person name="Clavel T."/>
            <person name="Strowig T."/>
        </authorList>
    </citation>
    <scope>NUCLEOTIDE SEQUENCE [LARGE SCALE GENOMIC DNA]</scope>
    <source>
        <strain evidence="4">DSM 103720</strain>
    </source>
</reference>
<keyword evidence="1" id="KW-0472">Membrane</keyword>
<sequence>MDKYKLVLDIIEHPDKYSSEKLQTILSDPKTKELYNLLCKTDSAIEANKEVDIDAEWEVFSHKHNHTPHRRLFAWFGSRAASIAVIVFTSIVAVAAGIAITVSVTERKAEPMANAGAQQNASAVTVSVPADSTAVPTDTVKADLTPMMFEDEALETIMDAVANRYGVDVKFNNKEVASLHLYYKFDPALTLDDVIAQLNTFEQINIKQNNKTLTID</sequence>
<keyword evidence="4" id="KW-1185">Reference proteome</keyword>
<dbReference type="InterPro" id="IPR032508">
    <property type="entry name" value="FecR_C"/>
</dbReference>
<dbReference type="Pfam" id="PF16344">
    <property type="entry name" value="FecR_C"/>
    <property type="match status" value="1"/>
</dbReference>
<evidence type="ECO:0000313" key="3">
    <source>
        <dbReference type="EMBL" id="PWB00233.1"/>
    </source>
</evidence>
<dbReference type="RefSeq" id="WP_107033421.1">
    <property type="nucleotide sequence ID" value="NZ_CAPFED010000015.1"/>
</dbReference>
<proteinExistence type="predicted"/>
<feature type="domain" description="Protein FecR C-terminal" evidence="2">
    <location>
        <begin position="147"/>
        <end position="215"/>
    </location>
</feature>
<evidence type="ECO:0000259" key="2">
    <source>
        <dbReference type="Pfam" id="PF16344"/>
    </source>
</evidence>
<feature type="transmembrane region" description="Helical" evidence="1">
    <location>
        <begin position="80"/>
        <end position="102"/>
    </location>
</feature>
<dbReference type="Proteomes" id="UP000244905">
    <property type="component" value="Unassembled WGS sequence"/>
</dbReference>
<keyword evidence="1" id="KW-0812">Transmembrane</keyword>
<dbReference type="AlphaFoldDB" id="A0A2V1IM60"/>
<dbReference type="EMBL" id="PUEC01000049">
    <property type="protein sequence ID" value="PWB00233.1"/>
    <property type="molecule type" value="Genomic_DNA"/>
</dbReference>
<name>A0A2V1IM60_9BACT</name>
<evidence type="ECO:0000256" key="1">
    <source>
        <dbReference type="SAM" id="Phobius"/>
    </source>
</evidence>
<organism evidence="3 4">
    <name type="scientific">Duncaniella muris</name>
    <dbReference type="NCBI Taxonomy" id="2094150"/>
    <lineage>
        <taxon>Bacteria</taxon>
        <taxon>Pseudomonadati</taxon>
        <taxon>Bacteroidota</taxon>
        <taxon>Bacteroidia</taxon>
        <taxon>Bacteroidales</taxon>
        <taxon>Muribaculaceae</taxon>
        <taxon>Duncaniella</taxon>
    </lineage>
</organism>
<evidence type="ECO:0000313" key="4">
    <source>
        <dbReference type="Proteomes" id="UP000244905"/>
    </source>
</evidence>
<comment type="caution">
    <text evidence="3">The sequence shown here is derived from an EMBL/GenBank/DDBJ whole genome shotgun (WGS) entry which is preliminary data.</text>
</comment>
<protein>
    <submittedName>
        <fullName evidence="3">DUF4974 domain-containing protein</fullName>
    </submittedName>
</protein>
<accession>A0A2V1IM60</accession>